<dbReference type="Pfam" id="PF13237">
    <property type="entry name" value="Fer4_10"/>
    <property type="match status" value="1"/>
</dbReference>
<evidence type="ECO:0000256" key="3">
    <source>
        <dbReference type="ARBA" id="ARBA00022723"/>
    </source>
</evidence>
<dbReference type="RefSeq" id="WP_205104237.1">
    <property type="nucleotide sequence ID" value="NZ_JACJJC010000022.1"/>
</dbReference>
<dbReference type="Gene3D" id="3.40.50.360">
    <property type="match status" value="1"/>
</dbReference>
<dbReference type="Gene3D" id="3.30.70.20">
    <property type="match status" value="1"/>
</dbReference>
<dbReference type="InterPro" id="IPR008254">
    <property type="entry name" value="Flavodoxin/NO_synth"/>
</dbReference>
<comment type="caution">
    <text evidence="8">The sequence shown here is derived from an EMBL/GenBank/DDBJ whole genome shotgun (WGS) entry which is preliminary data.</text>
</comment>
<sequence length="274" mass="29103">MTPVHPKALHVVYFSPTGGTRRVARRLLAAARTALPGFALFEHDLTLPEDRSGVQRFGPDAVVLFAVPVYFGRMPAILRGFRGLAAEGAVGVPVAVYGNRHYDDALRELGALMTEEGFTVAAGAAFIARHSQWPSLGAGRPDDADEALMGKFLVDLAKKLKAAADAGDEAMLAVKLPGEGEMHPYGVIPTPPRVLDPKDCCRCGSCAEKCPAGIIDPMDFTVTEPEECLGCRACITACPNGARNYPEPFASGIAARMAQIAAANTEPKKPEVFL</sequence>
<dbReference type="InterPro" id="IPR017896">
    <property type="entry name" value="4Fe4S_Fe-S-bd"/>
</dbReference>
<dbReference type="SUPFAM" id="SSF52218">
    <property type="entry name" value="Flavoproteins"/>
    <property type="match status" value="1"/>
</dbReference>
<keyword evidence="1" id="KW-0285">Flavoprotein</keyword>
<feature type="domain" description="Flavodoxin-like" evidence="6">
    <location>
        <begin position="9"/>
        <end position="157"/>
    </location>
</feature>
<feature type="domain" description="4Fe-4S ferredoxin-type" evidence="7">
    <location>
        <begin position="190"/>
        <end position="217"/>
    </location>
</feature>
<evidence type="ECO:0000256" key="5">
    <source>
        <dbReference type="ARBA" id="ARBA00023014"/>
    </source>
</evidence>
<dbReference type="PROSITE" id="PS51379">
    <property type="entry name" value="4FE4S_FER_2"/>
    <property type="match status" value="2"/>
</dbReference>
<proteinExistence type="predicted"/>
<dbReference type="SUPFAM" id="SSF54862">
    <property type="entry name" value="4Fe-4S ferredoxins"/>
    <property type="match status" value="1"/>
</dbReference>
<gene>
    <name evidence="8" type="ORF">H6A60_10195</name>
</gene>
<feature type="domain" description="4Fe-4S ferredoxin-type" evidence="7">
    <location>
        <begin position="218"/>
        <end position="248"/>
    </location>
</feature>
<dbReference type="PROSITE" id="PS00198">
    <property type="entry name" value="4FE4S_FER_1"/>
    <property type="match status" value="1"/>
</dbReference>
<evidence type="ECO:0000256" key="1">
    <source>
        <dbReference type="ARBA" id="ARBA00022630"/>
    </source>
</evidence>
<keyword evidence="2" id="KW-0288">FMN</keyword>
<protein>
    <submittedName>
        <fullName evidence="8">4Fe-4S binding protein</fullName>
    </submittedName>
</protein>
<evidence type="ECO:0000259" key="7">
    <source>
        <dbReference type="PROSITE" id="PS51379"/>
    </source>
</evidence>
<dbReference type="Proteomes" id="UP000715095">
    <property type="component" value="Unassembled WGS sequence"/>
</dbReference>
<keyword evidence="4" id="KW-0408">Iron</keyword>
<dbReference type="EMBL" id="JACJJC010000022">
    <property type="protein sequence ID" value="MBM6704849.1"/>
    <property type="molecule type" value="Genomic_DNA"/>
</dbReference>
<reference evidence="8 9" key="1">
    <citation type="journal article" date="2021" name="Sci. Rep.">
        <title>The distribution of antibiotic resistance genes in chicken gut microbiota commensals.</title>
        <authorList>
            <person name="Juricova H."/>
            <person name="Matiasovicova J."/>
            <person name="Kubasova T."/>
            <person name="Cejkova D."/>
            <person name="Rychlik I."/>
        </authorList>
    </citation>
    <scope>NUCLEOTIDE SEQUENCE [LARGE SCALE GENOMIC DNA]</scope>
    <source>
        <strain evidence="8 9">An829</strain>
    </source>
</reference>
<name>A0ABS2DU18_9BURK</name>
<dbReference type="InterPro" id="IPR029039">
    <property type="entry name" value="Flavoprotein-like_sf"/>
</dbReference>
<keyword evidence="5" id="KW-0411">Iron-sulfur</keyword>
<evidence type="ECO:0000259" key="6">
    <source>
        <dbReference type="PROSITE" id="PS50902"/>
    </source>
</evidence>
<evidence type="ECO:0000256" key="2">
    <source>
        <dbReference type="ARBA" id="ARBA00022643"/>
    </source>
</evidence>
<evidence type="ECO:0000313" key="8">
    <source>
        <dbReference type="EMBL" id="MBM6704849.1"/>
    </source>
</evidence>
<keyword evidence="3" id="KW-0479">Metal-binding</keyword>
<evidence type="ECO:0000313" key="9">
    <source>
        <dbReference type="Proteomes" id="UP000715095"/>
    </source>
</evidence>
<organism evidence="8 9">
    <name type="scientific">Sutterella massiliensis</name>
    <dbReference type="NCBI Taxonomy" id="1816689"/>
    <lineage>
        <taxon>Bacteria</taxon>
        <taxon>Pseudomonadati</taxon>
        <taxon>Pseudomonadota</taxon>
        <taxon>Betaproteobacteria</taxon>
        <taxon>Burkholderiales</taxon>
        <taxon>Sutterellaceae</taxon>
        <taxon>Sutterella</taxon>
    </lineage>
</organism>
<accession>A0ABS2DU18</accession>
<keyword evidence="9" id="KW-1185">Reference proteome</keyword>
<dbReference type="InterPro" id="IPR017900">
    <property type="entry name" value="4Fe4S_Fe_S_CS"/>
</dbReference>
<dbReference type="PROSITE" id="PS50902">
    <property type="entry name" value="FLAVODOXIN_LIKE"/>
    <property type="match status" value="1"/>
</dbReference>
<evidence type="ECO:0000256" key="4">
    <source>
        <dbReference type="ARBA" id="ARBA00023004"/>
    </source>
</evidence>